<comment type="caution">
    <text evidence="3">The sequence shown here is derived from an EMBL/GenBank/DDBJ whole genome shotgun (WGS) entry which is preliminary data.</text>
</comment>
<dbReference type="RefSeq" id="WP_110308922.1">
    <property type="nucleotide sequence ID" value="NZ_QICL01000001.1"/>
</dbReference>
<keyword evidence="1" id="KW-0732">Signal</keyword>
<feature type="chain" id="PRO_5016090678" evidence="1">
    <location>
        <begin position="23"/>
        <end position="157"/>
    </location>
</feature>
<feature type="signal peptide" evidence="1">
    <location>
        <begin position="1"/>
        <end position="22"/>
    </location>
</feature>
<accession>A0A2V3PWI7</accession>
<dbReference type="Gene3D" id="3.40.1420.30">
    <property type="match status" value="1"/>
</dbReference>
<protein>
    <submittedName>
        <fullName evidence="3">Putative PepSY-like beta-lactamase-inhibitor</fullName>
    </submittedName>
</protein>
<dbReference type="Pfam" id="PF11396">
    <property type="entry name" value="PepSY_like"/>
    <property type="match status" value="1"/>
</dbReference>
<dbReference type="AlphaFoldDB" id="A0A2V3PWI7"/>
<feature type="domain" description="Putative beta-lactamase-inhibitor-like PepSY-like" evidence="2">
    <location>
        <begin position="70"/>
        <end position="154"/>
    </location>
</feature>
<proteinExistence type="predicted"/>
<evidence type="ECO:0000259" key="2">
    <source>
        <dbReference type="Pfam" id="PF11396"/>
    </source>
</evidence>
<gene>
    <name evidence="3" type="ORF">CLV62_101214</name>
</gene>
<dbReference type="OrthoDB" id="997012at2"/>
<name>A0A2V3PWI7_9BACT</name>
<organism evidence="3 4">
    <name type="scientific">Dysgonomonas alginatilytica</name>
    <dbReference type="NCBI Taxonomy" id="1605892"/>
    <lineage>
        <taxon>Bacteria</taxon>
        <taxon>Pseudomonadati</taxon>
        <taxon>Bacteroidota</taxon>
        <taxon>Bacteroidia</taxon>
        <taxon>Bacteroidales</taxon>
        <taxon>Dysgonomonadaceae</taxon>
        <taxon>Dysgonomonas</taxon>
    </lineage>
</organism>
<dbReference type="Proteomes" id="UP000247973">
    <property type="component" value="Unassembled WGS sequence"/>
</dbReference>
<dbReference type="InterPro" id="IPR021533">
    <property type="entry name" value="PepSY-like"/>
</dbReference>
<dbReference type="SUPFAM" id="SSF160574">
    <property type="entry name" value="BT0923-like"/>
    <property type="match status" value="1"/>
</dbReference>
<dbReference type="EMBL" id="QICL01000001">
    <property type="protein sequence ID" value="PXV68948.1"/>
    <property type="molecule type" value="Genomic_DNA"/>
</dbReference>
<sequence>MKKLLKASLLLFIALFAFNACTEDDDSEDFIIDYSSLPSECKAFVTAHFGADIVVSQTKERYTAESDGTYYMVYLSGGYEIDFKKNGDWVSVEHATNAIPQTVVKLLPAITQEYLTTNYADAKVVEIDKLVSGGYEVDLNNNIDLLFDSTGKFLSKK</sequence>
<evidence type="ECO:0000313" key="4">
    <source>
        <dbReference type="Proteomes" id="UP000247973"/>
    </source>
</evidence>
<reference evidence="3 4" key="1">
    <citation type="submission" date="2018-03" db="EMBL/GenBank/DDBJ databases">
        <title>Genomic Encyclopedia of Archaeal and Bacterial Type Strains, Phase II (KMG-II): from individual species to whole genera.</title>
        <authorList>
            <person name="Goeker M."/>
        </authorList>
    </citation>
    <scope>NUCLEOTIDE SEQUENCE [LARGE SCALE GENOMIC DNA]</scope>
    <source>
        <strain evidence="3 4">DSM 100214</strain>
    </source>
</reference>
<evidence type="ECO:0000313" key="3">
    <source>
        <dbReference type="EMBL" id="PXV68948.1"/>
    </source>
</evidence>
<keyword evidence="4" id="KW-1185">Reference proteome</keyword>
<evidence type="ECO:0000256" key="1">
    <source>
        <dbReference type="SAM" id="SignalP"/>
    </source>
</evidence>